<keyword evidence="4" id="KW-1185">Reference proteome</keyword>
<dbReference type="EMBL" id="MNCJ02000329">
    <property type="protein sequence ID" value="KAF5770578.1"/>
    <property type="molecule type" value="Genomic_DNA"/>
</dbReference>
<dbReference type="Pfam" id="PF00013">
    <property type="entry name" value="KH_1"/>
    <property type="match status" value="1"/>
</dbReference>
<evidence type="ECO:0000256" key="1">
    <source>
        <dbReference type="PROSITE-ProRule" id="PRU00117"/>
    </source>
</evidence>
<dbReference type="Gramene" id="mRNA:HanXRQr2_Chr14g0660971">
    <property type="protein sequence ID" value="mRNA:HanXRQr2_Chr14g0660971"/>
    <property type="gene ID" value="HanXRQr2_Chr14g0660971"/>
</dbReference>
<evidence type="ECO:0000259" key="2">
    <source>
        <dbReference type="SMART" id="SM00322"/>
    </source>
</evidence>
<keyword evidence="1" id="KW-0694">RNA-binding</keyword>
<reference evidence="3" key="1">
    <citation type="journal article" date="2017" name="Nature">
        <title>The sunflower genome provides insights into oil metabolism, flowering and Asterid evolution.</title>
        <authorList>
            <person name="Badouin H."/>
            <person name="Gouzy J."/>
            <person name="Grassa C.J."/>
            <person name="Murat F."/>
            <person name="Staton S.E."/>
            <person name="Cottret L."/>
            <person name="Lelandais-Briere C."/>
            <person name="Owens G.L."/>
            <person name="Carrere S."/>
            <person name="Mayjonade B."/>
            <person name="Legrand L."/>
            <person name="Gill N."/>
            <person name="Kane N.C."/>
            <person name="Bowers J.E."/>
            <person name="Hubner S."/>
            <person name="Bellec A."/>
            <person name="Berard A."/>
            <person name="Berges H."/>
            <person name="Blanchet N."/>
            <person name="Boniface M.C."/>
            <person name="Brunel D."/>
            <person name="Catrice O."/>
            <person name="Chaidir N."/>
            <person name="Claudel C."/>
            <person name="Donnadieu C."/>
            <person name="Faraut T."/>
            <person name="Fievet G."/>
            <person name="Helmstetter N."/>
            <person name="King M."/>
            <person name="Knapp S.J."/>
            <person name="Lai Z."/>
            <person name="Le Paslier M.C."/>
            <person name="Lippi Y."/>
            <person name="Lorenzon L."/>
            <person name="Mandel J.R."/>
            <person name="Marage G."/>
            <person name="Marchand G."/>
            <person name="Marquand E."/>
            <person name="Bret-Mestries E."/>
            <person name="Morien E."/>
            <person name="Nambeesan S."/>
            <person name="Nguyen T."/>
            <person name="Pegot-Espagnet P."/>
            <person name="Pouilly N."/>
            <person name="Raftis F."/>
            <person name="Sallet E."/>
            <person name="Schiex T."/>
            <person name="Thomas J."/>
            <person name="Vandecasteele C."/>
            <person name="Vares D."/>
            <person name="Vear F."/>
            <person name="Vautrin S."/>
            <person name="Crespi M."/>
            <person name="Mangin B."/>
            <person name="Burke J.M."/>
            <person name="Salse J."/>
            <person name="Munos S."/>
            <person name="Vincourt P."/>
            <person name="Rieseberg L.H."/>
            <person name="Langlade N.B."/>
        </authorList>
    </citation>
    <scope>NUCLEOTIDE SEQUENCE</scope>
    <source>
        <tissue evidence="3">Leaves</tissue>
    </source>
</reference>
<dbReference type="InterPro" id="IPR004088">
    <property type="entry name" value="KH_dom_type_1"/>
</dbReference>
<protein>
    <submittedName>
        <fullName evidence="3">K domain-containing protein</fullName>
    </submittedName>
</protein>
<name>A0A9K3H996_HELAN</name>
<evidence type="ECO:0000313" key="3">
    <source>
        <dbReference type="EMBL" id="KAF5770578.1"/>
    </source>
</evidence>
<reference evidence="3" key="2">
    <citation type="submission" date="2020-06" db="EMBL/GenBank/DDBJ databases">
        <title>Helianthus annuus Genome sequencing and assembly Release 2.</title>
        <authorList>
            <person name="Gouzy J."/>
            <person name="Langlade N."/>
            <person name="Munos S."/>
        </authorList>
    </citation>
    <scope>NUCLEOTIDE SEQUENCE</scope>
    <source>
        <tissue evidence="3">Leaves</tissue>
    </source>
</reference>
<dbReference type="Gene3D" id="3.30.1370.10">
    <property type="entry name" value="K Homology domain, type 1"/>
    <property type="match status" value="1"/>
</dbReference>
<dbReference type="GO" id="GO:0003723">
    <property type="term" value="F:RNA binding"/>
    <property type="evidence" value="ECO:0007669"/>
    <property type="project" value="UniProtKB-UniRule"/>
</dbReference>
<dbReference type="InterPro" id="IPR036612">
    <property type="entry name" value="KH_dom_type_1_sf"/>
</dbReference>
<dbReference type="SMART" id="SM00322">
    <property type="entry name" value="KH"/>
    <property type="match status" value="1"/>
</dbReference>
<dbReference type="AlphaFoldDB" id="A0A9K3H996"/>
<feature type="domain" description="K Homology" evidence="2">
    <location>
        <begin position="26"/>
        <end position="89"/>
    </location>
</feature>
<dbReference type="InterPro" id="IPR004087">
    <property type="entry name" value="KH_dom"/>
</dbReference>
<gene>
    <name evidence="3" type="ORF">HanXRQr2_Chr14g0660971</name>
</gene>
<sequence length="94" mass="10329">MGLQVKMATPLKELLIDEKRVVLKTATQSLVVLLSSPKLALWFKGRVIGRGGASIKSVREASGARVDVDDTRCDECIVTVQATIVCILFWFNHS</sequence>
<comment type="caution">
    <text evidence="3">The sequence shown here is derived from an EMBL/GenBank/DDBJ whole genome shotgun (WGS) entry which is preliminary data.</text>
</comment>
<accession>A0A9K3H996</accession>
<dbReference type="PROSITE" id="PS50084">
    <property type="entry name" value="KH_TYPE_1"/>
    <property type="match status" value="1"/>
</dbReference>
<dbReference type="Proteomes" id="UP000215914">
    <property type="component" value="Unassembled WGS sequence"/>
</dbReference>
<organism evidence="3 4">
    <name type="scientific">Helianthus annuus</name>
    <name type="common">Common sunflower</name>
    <dbReference type="NCBI Taxonomy" id="4232"/>
    <lineage>
        <taxon>Eukaryota</taxon>
        <taxon>Viridiplantae</taxon>
        <taxon>Streptophyta</taxon>
        <taxon>Embryophyta</taxon>
        <taxon>Tracheophyta</taxon>
        <taxon>Spermatophyta</taxon>
        <taxon>Magnoliopsida</taxon>
        <taxon>eudicotyledons</taxon>
        <taxon>Gunneridae</taxon>
        <taxon>Pentapetalae</taxon>
        <taxon>asterids</taxon>
        <taxon>campanulids</taxon>
        <taxon>Asterales</taxon>
        <taxon>Asteraceae</taxon>
        <taxon>Asteroideae</taxon>
        <taxon>Heliantheae alliance</taxon>
        <taxon>Heliantheae</taxon>
        <taxon>Helianthus</taxon>
    </lineage>
</organism>
<proteinExistence type="predicted"/>
<dbReference type="SUPFAM" id="SSF54791">
    <property type="entry name" value="Eukaryotic type KH-domain (KH-domain type I)"/>
    <property type="match status" value="1"/>
</dbReference>
<evidence type="ECO:0000313" key="4">
    <source>
        <dbReference type="Proteomes" id="UP000215914"/>
    </source>
</evidence>